<dbReference type="OrthoDB" id="3697798at2"/>
<dbReference type="EMBL" id="CP002343">
    <property type="protein sequence ID" value="ADU49462.1"/>
    <property type="molecule type" value="Genomic_DNA"/>
</dbReference>
<evidence type="ECO:0000313" key="1">
    <source>
        <dbReference type="EMBL" id="ADU49462.1"/>
    </source>
</evidence>
<evidence type="ECO:0000313" key="2">
    <source>
        <dbReference type="Proteomes" id="UP000008914"/>
    </source>
</evidence>
<name>E6SBD4_INTC7</name>
<dbReference type="Proteomes" id="UP000008914">
    <property type="component" value="Chromosome"/>
</dbReference>
<accession>E6SBD4</accession>
<reference evidence="1 2" key="1">
    <citation type="journal article" date="2010" name="Stand. Genomic Sci.">
        <title>Complete genome sequence of Intrasporangium calvum type strain (7 KIP).</title>
        <authorList>
            <person name="Del Rio T.G."/>
            <person name="Chertkov O."/>
            <person name="Yasawong M."/>
            <person name="Lucas S."/>
            <person name="Deshpande S."/>
            <person name="Cheng J.F."/>
            <person name="Detter C."/>
            <person name="Tapia R."/>
            <person name="Han C."/>
            <person name="Goodwin L."/>
            <person name="Pitluck S."/>
            <person name="Liolios K."/>
            <person name="Ivanova N."/>
            <person name="Mavromatis K."/>
            <person name="Pati A."/>
            <person name="Chen A."/>
            <person name="Palaniappan K."/>
            <person name="Land M."/>
            <person name="Hauser L."/>
            <person name="Chang Y.J."/>
            <person name="Jeffries C.D."/>
            <person name="Rohde M."/>
            <person name="Pukall R."/>
            <person name="Sikorski J."/>
            <person name="Goker M."/>
            <person name="Woyke T."/>
            <person name="Bristow J."/>
            <person name="Eisen J.A."/>
            <person name="Markowitz V."/>
            <person name="Hugenholtz P."/>
            <person name="Kyrpides N.C."/>
            <person name="Klenk H.P."/>
            <person name="Lapidus A."/>
        </authorList>
    </citation>
    <scope>NUCLEOTIDE SEQUENCE [LARGE SCALE GENOMIC DNA]</scope>
    <source>
        <strain evidence="2">ATCC 23552 / DSM 43043 / JCM 3097 / NBRC 12989 / 7 KIP</strain>
    </source>
</reference>
<dbReference type="HOGENOM" id="CLU_2046473_0_0_11"/>
<gene>
    <name evidence="1" type="ordered locus">Intca_2967</name>
</gene>
<sequence>MLEQPEPDPALDPFRDGVAVLRRDEEVAGYVATTVRTFWAPLSFSRRRHWWVWFIVVWADGHREMRDEDYAPWTVVREMQSGTFSWDQDDAHRGDYTVEWLPEEARQAVLSALNIGPDDF</sequence>
<dbReference type="RefSeq" id="WP_013493774.1">
    <property type="nucleotide sequence ID" value="NC_014830.1"/>
</dbReference>
<proteinExistence type="predicted"/>
<keyword evidence="2" id="KW-1185">Reference proteome</keyword>
<dbReference type="AlphaFoldDB" id="E6SBD4"/>
<protein>
    <submittedName>
        <fullName evidence="1">Uncharacterized protein</fullName>
    </submittedName>
</protein>
<organism evidence="1 2">
    <name type="scientific">Intrasporangium calvum (strain ATCC 23552 / DSM 43043 / JCM 3097 / NBRC 12989 / NCIMB 10167 / NRRL B-3866 / 7 KIP)</name>
    <dbReference type="NCBI Taxonomy" id="710696"/>
    <lineage>
        <taxon>Bacteria</taxon>
        <taxon>Bacillati</taxon>
        <taxon>Actinomycetota</taxon>
        <taxon>Actinomycetes</taxon>
        <taxon>Micrococcales</taxon>
        <taxon>Intrasporangiaceae</taxon>
        <taxon>Intrasporangium</taxon>
    </lineage>
</organism>
<dbReference type="KEGG" id="ica:Intca_2967"/>